<dbReference type="Proteomes" id="UP000657931">
    <property type="component" value="Unassembled WGS sequence"/>
</dbReference>
<dbReference type="NCBIfam" id="NF047360">
    <property type="entry name" value="tail_chap_PVL"/>
    <property type="match status" value="1"/>
</dbReference>
<organism evidence="1 2">
    <name type="scientific">Cytobacillus stercorigallinarum</name>
    <dbReference type="NCBI Taxonomy" id="2762240"/>
    <lineage>
        <taxon>Bacteria</taxon>
        <taxon>Bacillati</taxon>
        <taxon>Bacillota</taxon>
        <taxon>Bacilli</taxon>
        <taxon>Bacillales</taxon>
        <taxon>Bacillaceae</taxon>
        <taxon>Cytobacillus</taxon>
    </lineage>
</organism>
<comment type="caution">
    <text evidence="1">The sequence shown here is derived from an EMBL/GenBank/DDBJ whole genome shotgun (WGS) entry which is preliminary data.</text>
</comment>
<dbReference type="Pfam" id="PF23857">
    <property type="entry name" value="Phage_TAC_19"/>
    <property type="match status" value="1"/>
</dbReference>
<keyword evidence="2" id="KW-1185">Reference proteome</keyword>
<gene>
    <name evidence="1" type="ORF">H9655_08830</name>
</gene>
<accession>A0ABR8QNM3</accession>
<name>A0ABR8QNM3_9BACI</name>
<evidence type="ECO:0000313" key="2">
    <source>
        <dbReference type="Proteomes" id="UP000657931"/>
    </source>
</evidence>
<sequence>MKLVLQRITEENGSLKVSESVYTIPHATAQHYRQLVKFDEVINYTEMSVEEYDKVVGFVCEVFRNQFTVDDFYEGIPSHKLIDTIVDVFSFVRTGKTPEEIKSLENNEGKI</sequence>
<evidence type="ECO:0008006" key="3">
    <source>
        <dbReference type="Google" id="ProtNLM"/>
    </source>
</evidence>
<reference evidence="1 2" key="1">
    <citation type="submission" date="2020-08" db="EMBL/GenBank/DDBJ databases">
        <title>A Genomic Blueprint of the Chicken Gut Microbiome.</title>
        <authorList>
            <person name="Gilroy R."/>
            <person name="Ravi A."/>
            <person name="Getino M."/>
            <person name="Pursley I."/>
            <person name="Horton D.L."/>
            <person name="Alikhan N.-F."/>
            <person name="Baker D."/>
            <person name="Gharbi K."/>
            <person name="Hall N."/>
            <person name="Watson M."/>
            <person name="Adriaenssens E.M."/>
            <person name="Foster-Nyarko E."/>
            <person name="Jarju S."/>
            <person name="Secka A."/>
            <person name="Antonio M."/>
            <person name="Oren A."/>
            <person name="Chaudhuri R."/>
            <person name="La Ragione R.M."/>
            <person name="Hildebrand F."/>
            <person name="Pallen M.J."/>
        </authorList>
    </citation>
    <scope>NUCLEOTIDE SEQUENCE [LARGE SCALE GENOMIC DNA]</scope>
    <source>
        <strain evidence="1 2">Sa5YUA1</strain>
    </source>
</reference>
<evidence type="ECO:0000313" key="1">
    <source>
        <dbReference type="EMBL" id="MBD7937134.1"/>
    </source>
</evidence>
<protein>
    <recommendedName>
        <fullName evidence="3">Phage protein</fullName>
    </recommendedName>
</protein>
<dbReference type="RefSeq" id="WP_191813073.1">
    <property type="nucleotide sequence ID" value="NZ_JACSQT010000003.1"/>
</dbReference>
<dbReference type="InterPro" id="IPR057006">
    <property type="entry name" value="Phage_TAC_19"/>
</dbReference>
<proteinExistence type="predicted"/>
<dbReference type="EMBL" id="JACSQT010000003">
    <property type="protein sequence ID" value="MBD7937134.1"/>
    <property type="molecule type" value="Genomic_DNA"/>
</dbReference>